<dbReference type="InterPro" id="IPR011330">
    <property type="entry name" value="Glyco_hydro/deAcase_b/a-brl"/>
</dbReference>
<protein>
    <submittedName>
        <fullName evidence="1">Polysaccharide deacetylase</fullName>
    </submittedName>
</protein>
<evidence type="ECO:0000313" key="2">
    <source>
        <dbReference type="Proteomes" id="UP000053091"/>
    </source>
</evidence>
<dbReference type="AlphaFoldDB" id="A0A0S7C4D2"/>
<dbReference type="Gene3D" id="3.20.20.370">
    <property type="entry name" value="Glycoside hydrolase/deacetylase"/>
    <property type="match status" value="1"/>
</dbReference>
<sequence length="262" mass="30485">MKVSDRPVIFFRNDDVRERLDYTLISLTELFLKQQIPLAHAVEPANITPEVVNWLKSLKTDYPRLIDIVQHGYNHNAENPGIKMEFGGSRNYADQYNDILKGKDLMYEYFSEHWSPVFTFPYGTYNSGSLRALSDCGFKILSSKIKFTMKARLKNFLGRSLGKDFIFGKSVNYHPGVRSNYNFSEISVSVNLIRKYTGYETADHYNLQEILYQIEAARKHTSIIGILMHHRFHGNHLDMIQELLTHLRNTGYSFVSFSELMY</sequence>
<organism evidence="1">
    <name type="scientific">Lentimicrobium saccharophilum</name>
    <dbReference type="NCBI Taxonomy" id="1678841"/>
    <lineage>
        <taxon>Bacteria</taxon>
        <taxon>Pseudomonadati</taxon>
        <taxon>Bacteroidota</taxon>
        <taxon>Bacteroidia</taxon>
        <taxon>Bacteroidales</taxon>
        <taxon>Lentimicrobiaceae</taxon>
        <taxon>Lentimicrobium</taxon>
    </lineage>
</organism>
<dbReference type="Proteomes" id="UP000053091">
    <property type="component" value="Unassembled WGS sequence"/>
</dbReference>
<dbReference type="EMBL" id="DF968183">
    <property type="protein sequence ID" value="GAP45041.1"/>
    <property type="molecule type" value="Genomic_DNA"/>
</dbReference>
<dbReference type="STRING" id="1678841.TBC1_12857"/>
<dbReference type="GO" id="GO:0005975">
    <property type="term" value="P:carbohydrate metabolic process"/>
    <property type="evidence" value="ECO:0007669"/>
    <property type="project" value="InterPro"/>
</dbReference>
<evidence type="ECO:0000313" key="1">
    <source>
        <dbReference type="EMBL" id="GAP45041.1"/>
    </source>
</evidence>
<keyword evidence="2" id="KW-1185">Reference proteome</keyword>
<name>A0A0S7C4D2_9BACT</name>
<proteinExistence type="predicted"/>
<dbReference type="SUPFAM" id="SSF88713">
    <property type="entry name" value="Glycoside hydrolase/deacetylase"/>
    <property type="match status" value="1"/>
</dbReference>
<dbReference type="RefSeq" id="WP_062045094.1">
    <property type="nucleotide sequence ID" value="NZ_DF968183.1"/>
</dbReference>
<accession>A0A0S7C4D2</accession>
<gene>
    <name evidence="1" type="ORF">TBC1_12857</name>
</gene>
<dbReference type="OrthoDB" id="9799110at2"/>
<dbReference type="Pfam" id="PF10096">
    <property type="entry name" value="DUF2334"/>
    <property type="match status" value="1"/>
</dbReference>
<reference evidence="1" key="1">
    <citation type="journal article" date="2015" name="Genome Announc.">
        <title>Draft Genome Sequence of Bacteroidales Strain TBC1, a Novel Isolate from a Methanogenic Wastewater Treatment System.</title>
        <authorList>
            <person name="Tourlousse D.M."/>
            <person name="Matsuura N."/>
            <person name="Sun L."/>
            <person name="Toyonaga M."/>
            <person name="Kuroda K."/>
            <person name="Ohashi A."/>
            <person name="Cruz R."/>
            <person name="Yamaguchi T."/>
            <person name="Sekiguchi Y."/>
        </authorList>
    </citation>
    <scope>NUCLEOTIDE SEQUENCE [LARGE SCALE GENOMIC DNA]</scope>
    <source>
        <strain evidence="1">TBC1</strain>
    </source>
</reference>
<dbReference type="InterPro" id="IPR018763">
    <property type="entry name" value="DUF2334"/>
</dbReference>